<dbReference type="PANTHER" id="PTHR12659">
    <property type="entry name" value="RHO-TYPE GTPASE ACTIVATING PROTEIN"/>
    <property type="match status" value="1"/>
</dbReference>
<dbReference type="InterPro" id="IPR013761">
    <property type="entry name" value="SAM/pointed_sf"/>
</dbReference>
<dbReference type="Pfam" id="PF01852">
    <property type="entry name" value="START"/>
    <property type="match status" value="1"/>
</dbReference>
<keyword evidence="2" id="KW-0597">Phosphoprotein</keyword>
<evidence type="ECO:0000256" key="2">
    <source>
        <dbReference type="ARBA" id="ARBA00022553"/>
    </source>
</evidence>
<keyword evidence="1" id="KW-0343">GTPase activation</keyword>
<dbReference type="Pfam" id="PF00620">
    <property type="entry name" value="RhoGAP"/>
    <property type="match status" value="1"/>
</dbReference>
<dbReference type="Gene3D" id="1.10.287.2070">
    <property type="match status" value="1"/>
</dbReference>
<dbReference type="SUPFAM" id="SSF55961">
    <property type="entry name" value="Bet v1-like"/>
    <property type="match status" value="1"/>
</dbReference>
<evidence type="ECO:0000259" key="5">
    <source>
        <dbReference type="PROSITE" id="PS50848"/>
    </source>
</evidence>
<keyword evidence="7" id="KW-1185">Reference proteome</keyword>
<dbReference type="Proteomes" id="UP001566132">
    <property type="component" value="Unassembled WGS sequence"/>
</dbReference>
<dbReference type="AlphaFoldDB" id="A0ABD1EGD9"/>
<dbReference type="PROSITE" id="PS50848">
    <property type="entry name" value="START"/>
    <property type="match status" value="1"/>
</dbReference>
<sequence length="710" mass="82224">MYEDMQFPIDISQAAQDHSFLENDVLHSLFRRLKILNSCAHLHQQRVTHTDESDDECCALSENWTYQSDVRRWSRTCAKDIPNLEEISKRLESCSVSSQDRDDVFEKSSTQSPRERLKRGGSSKFRRRREGMCFSERENFNTVSPVGSLKTLELNHVSDSEITPKHQRKIRTKSFDKTENWGHTPMTVDRLVWQKLSECQESHVEDDINQERVPKSHLSAIQMQVLRKLALLKLTAHMEKYCPSHRTGWNWDLPKFIRKMKAPVYKDKNVFGVPLTITLQRTGQVLPRNIEEALRWLQLNAADQVGIFRKPGVKSRIQALRTLVENSISVDYSDQQSYDVADMVKQYFRDLPEILLTNKLSETFILIFQHVPVALRREAVLCALLLMPDEHVEVLQALLHFLLSVAKHSEANQMNESNLAMCFAPSLFHYSQAYKQNVGTPHPKELAENKAGYECLYYFLKNFDTLFKVPRDFIKQCKSGEIKEVKAKHLKDLGMDRGGWRAYLDECQMNLLREAKEKQRGWINVISHHQRVEIAYKKVADGIPLRLWKVSAEIDAPPSEVLHRILRERHVWDPELRSAKIIAQLETRSEVFQYVRSSVPPRPAEEYLVVRTWRTDLAKDACLLVETSVEHPDAMPMPNFSRGLVLASRYLVEPCGSGRSKLQHFSRIDSMGRAPDWYQKHFGHQQALFVANVQNSFCVHHNAVGPESKV</sequence>
<dbReference type="PROSITE" id="PS50238">
    <property type="entry name" value="RHOGAP"/>
    <property type="match status" value="1"/>
</dbReference>
<dbReference type="InterPro" id="IPR008936">
    <property type="entry name" value="Rho_GTPase_activation_prot"/>
</dbReference>
<gene>
    <name evidence="6" type="ORF">ABEB36_010947</name>
</gene>
<dbReference type="SUPFAM" id="SSF48350">
    <property type="entry name" value="GTPase activation domain, GAP"/>
    <property type="match status" value="1"/>
</dbReference>
<dbReference type="EMBL" id="JBDJPC010000008">
    <property type="protein sequence ID" value="KAL1492739.1"/>
    <property type="molecule type" value="Genomic_DNA"/>
</dbReference>
<dbReference type="InterPro" id="IPR000198">
    <property type="entry name" value="RhoGAP_dom"/>
</dbReference>
<evidence type="ECO:0000313" key="6">
    <source>
        <dbReference type="EMBL" id="KAL1492739.1"/>
    </source>
</evidence>
<dbReference type="Gene3D" id="3.30.530.20">
    <property type="match status" value="1"/>
</dbReference>
<dbReference type="SMART" id="SM00324">
    <property type="entry name" value="RhoGAP"/>
    <property type="match status" value="1"/>
</dbReference>
<dbReference type="Gene3D" id="1.10.555.10">
    <property type="entry name" value="Rho GTPase activation protein"/>
    <property type="match status" value="1"/>
</dbReference>
<evidence type="ECO:0000259" key="4">
    <source>
        <dbReference type="PROSITE" id="PS50238"/>
    </source>
</evidence>
<accession>A0ABD1EGD9</accession>
<organism evidence="6 7">
    <name type="scientific">Hypothenemus hampei</name>
    <name type="common">Coffee berry borer</name>
    <dbReference type="NCBI Taxonomy" id="57062"/>
    <lineage>
        <taxon>Eukaryota</taxon>
        <taxon>Metazoa</taxon>
        <taxon>Ecdysozoa</taxon>
        <taxon>Arthropoda</taxon>
        <taxon>Hexapoda</taxon>
        <taxon>Insecta</taxon>
        <taxon>Pterygota</taxon>
        <taxon>Neoptera</taxon>
        <taxon>Endopterygota</taxon>
        <taxon>Coleoptera</taxon>
        <taxon>Polyphaga</taxon>
        <taxon>Cucujiformia</taxon>
        <taxon>Curculionidae</taxon>
        <taxon>Scolytinae</taxon>
        <taxon>Hypothenemus</taxon>
    </lineage>
</organism>
<dbReference type="InterPro" id="IPR023393">
    <property type="entry name" value="START-like_dom_sf"/>
</dbReference>
<evidence type="ECO:0000313" key="7">
    <source>
        <dbReference type="Proteomes" id="UP001566132"/>
    </source>
</evidence>
<dbReference type="InterPro" id="IPR002913">
    <property type="entry name" value="START_lipid-bd_dom"/>
</dbReference>
<evidence type="ECO:0008006" key="8">
    <source>
        <dbReference type="Google" id="ProtNLM"/>
    </source>
</evidence>
<comment type="caution">
    <text evidence="6">The sequence shown here is derived from an EMBL/GenBank/DDBJ whole genome shotgun (WGS) entry which is preliminary data.</text>
</comment>
<name>A0ABD1EGD9_HYPHA</name>
<protein>
    <recommendedName>
        <fullName evidence="8">Rho GTPase-activating protein 7</fullName>
    </recommendedName>
</protein>
<dbReference type="GO" id="GO:0005096">
    <property type="term" value="F:GTPase activator activity"/>
    <property type="evidence" value="ECO:0007669"/>
    <property type="project" value="UniProtKB-KW"/>
</dbReference>
<evidence type="ECO:0000256" key="1">
    <source>
        <dbReference type="ARBA" id="ARBA00022468"/>
    </source>
</evidence>
<dbReference type="SUPFAM" id="SSF47769">
    <property type="entry name" value="SAM/Pointed domain"/>
    <property type="match status" value="1"/>
</dbReference>
<dbReference type="PANTHER" id="PTHR12659:SF7">
    <property type="entry name" value="CROSSVEINLESS C, ISOFORM C"/>
    <property type="match status" value="1"/>
</dbReference>
<feature type="domain" description="START" evidence="5">
    <location>
        <begin position="493"/>
        <end position="678"/>
    </location>
</feature>
<reference evidence="6 7" key="1">
    <citation type="submission" date="2024-05" db="EMBL/GenBank/DDBJ databases">
        <title>Genetic variation in Jamaican populations of the coffee berry borer (Hypothenemus hampei).</title>
        <authorList>
            <person name="Errbii M."/>
            <person name="Myrie A."/>
        </authorList>
    </citation>
    <scope>NUCLEOTIDE SEQUENCE [LARGE SCALE GENOMIC DNA]</scope>
    <source>
        <strain evidence="6">JA-Hopewell-2020-01-JO</strain>
        <tissue evidence="6">Whole body</tissue>
    </source>
</reference>
<evidence type="ECO:0000256" key="3">
    <source>
        <dbReference type="SAM" id="MobiDB-lite"/>
    </source>
</evidence>
<feature type="domain" description="Rho-GAP" evidence="4">
    <location>
        <begin position="273"/>
        <end position="467"/>
    </location>
</feature>
<feature type="region of interest" description="Disordered" evidence="3">
    <location>
        <begin position="102"/>
        <end position="124"/>
    </location>
</feature>
<dbReference type="SMART" id="SM00234">
    <property type="entry name" value="START"/>
    <property type="match status" value="1"/>
</dbReference>
<proteinExistence type="predicted"/>